<organism evidence="2 3">
    <name type="scientific">Actinomycetospora rhizophila</name>
    <dbReference type="NCBI Taxonomy" id="1416876"/>
    <lineage>
        <taxon>Bacteria</taxon>
        <taxon>Bacillati</taxon>
        <taxon>Actinomycetota</taxon>
        <taxon>Actinomycetes</taxon>
        <taxon>Pseudonocardiales</taxon>
        <taxon>Pseudonocardiaceae</taxon>
        <taxon>Actinomycetospora</taxon>
    </lineage>
</organism>
<evidence type="ECO:0000313" key="2">
    <source>
        <dbReference type="EMBL" id="MFC5138277.1"/>
    </source>
</evidence>
<name>A0ABV9ZB50_9PSEU</name>
<dbReference type="EMBL" id="JBHSKG010000003">
    <property type="protein sequence ID" value="MFC5138277.1"/>
    <property type="molecule type" value="Genomic_DNA"/>
</dbReference>
<comment type="caution">
    <text evidence="2">The sequence shown here is derived from an EMBL/GenBank/DDBJ whole genome shotgun (WGS) entry which is preliminary data.</text>
</comment>
<accession>A0ABV9ZB50</accession>
<feature type="compositionally biased region" description="Polar residues" evidence="1">
    <location>
        <begin position="117"/>
        <end position="129"/>
    </location>
</feature>
<gene>
    <name evidence="2" type="ORF">ACFPK1_08550</name>
</gene>
<proteinExistence type="predicted"/>
<dbReference type="RefSeq" id="WP_378020488.1">
    <property type="nucleotide sequence ID" value="NZ_JBHSKG010000003.1"/>
</dbReference>
<sequence length="129" mass="13659">MSTLNAADTRPADLVPLDDAQRGRVRAQLTREGISCGTCGGTAFAVGDALYLGFLFRSERTDAWMVALTCTEPECPSPRTAVRVQDPRGLLGPRDSTGEAASSQRRTSLPRRPRSRNGTGPQASAAASP</sequence>
<feature type="region of interest" description="Disordered" evidence="1">
    <location>
        <begin position="75"/>
        <end position="129"/>
    </location>
</feature>
<protein>
    <submittedName>
        <fullName evidence="2">Uncharacterized protein</fullName>
    </submittedName>
</protein>
<dbReference type="Proteomes" id="UP001596175">
    <property type="component" value="Unassembled WGS sequence"/>
</dbReference>
<evidence type="ECO:0000256" key="1">
    <source>
        <dbReference type="SAM" id="MobiDB-lite"/>
    </source>
</evidence>
<evidence type="ECO:0000313" key="3">
    <source>
        <dbReference type="Proteomes" id="UP001596175"/>
    </source>
</evidence>
<keyword evidence="3" id="KW-1185">Reference proteome</keyword>
<reference evidence="3" key="1">
    <citation type="journal article" date="2019" name="Int. J. Syst. Evol. Microbiol.">
        <title>The Global Catalogue of Microorganisms (GCM) 10K type strain sequencing project: providing services to taxonomists for standard genome sequencing and annotation.</title>
        <authorList>
            <consortium name="The Broad Institute Genomics Platform"/>
            <consortium name="The Broad Institute Genome Sequencing Center for Infectious Disease"/>
            <person name="Wu L."/>
            <person name="Ma J."/>
        </authorList>
    </citation>
    <scope>NUCLEOTIDE SEQUENCE [LARGE SCALE GENOMIC DNA]</scope>
    <source>
        <strain evidence="3">XZYJ18</strain>
    </source>
</reference>